<accession>A0A2H5Y4V1</accession>
<organism evidence="4 5">
    <name type="scientific">Candidatus Thermoflexus japonica</name>
    <dbReference type="NCBI Taxonomy" id="2035417"/>
    <lineage>
        <taxon>Bacteria</taxon>
        <taxon>Bacillati</taxon>
        <taxon>Chloroflexota</taxon>
        <taxon>Thermoflexia</taxon>
        <taxon>Thermoflexales</taxon>
        <taxon>Thermoflexaceae</taxon>
        <taxon>Thermoflexus</taxon>
    </lineage>
</organism>
<dbReference type="InterPro" id="IPR002780">
    <property type="entry name" value="Hyd_form_HypD"/>
</dbReference>
<dbReference type="AlphaFoldDB" id="A0A2H5Y4V1"/>
<dbReference type="Gene3D" id="6.10.20.100">
    <property type="match status" value="1"/>
</dbReference>
<dbReference type="GO" id="GO:0070025">
    <property type="term" value="F:carbon monoxide binding"/>
    <property type="evidence" value="ECO:0007669"/>
    <property type="project" value="TreeGrafter"/>
</dbReference>
<keyword evidence="3" id="KW-0408">Iron</keyword>
<evidence type="ECO:0000256" key="3">
    <source>
        <dbReference type="ARBA" id="ARBA00023004"/>
    </source>
</evidence>
<keyword evidence="2" id="KW-0479">Metal-binding</keyword>
<dbReference type="InterPro" id="IPR042243">
    <property type="entry name" value="HypD_1"/>
</dbReference>
<dbReference type="GO" id="GO:0051539">
    <property type="term" value="F:4 iron, 4 sulfur cluster binding"/>
    <property type="evidence" value="ECO:0007669"/>
    <property type="project" value="TreeGrafter"/>
</dbReference>
<comment type="caution">
    <text evidence="4">The sequence shown here is derived from an EMBL/GenBank/DDBJ whole genome shotgun (WGS) entry which is preliminary data.</text>
</comment>
<protein>
    <submittedName>
        <fullName evidence="4">Hydrogenase expression/formation protein HypD</fullName>
    </submittedName>
</protein>
<dbReference type="InterPro" id="IPR042244">
    <property type="entry name" value="HypD_2_sf"/>
</dbReference>
<evidence type="ECO:0000313" key="5">
    <source>
        <dbReference type="Proteomes" id="UP000236642"/>
    </source>
</evidence>
<evidence type="ECO:0000256" key="1">
    <source>
        <dbReference type="ARBA" id="ARBA00007888"/>
    </source>
</evidence>
<gene>
    <name evidence="4" type="primary">hypD</name>
    <name evidence="4" type="ORF">HRbin22_00707</name>
</gene>
<dbReference type="Pfam" id="PF01924">
    <property type="entry name" value="HypD"/>
    <property type="match status" value="1"/>
</dbReference>
<dbReference type="PANTHER" id="PTHR30149">
    <property type="entry name" value="HYDROGENASE PROTEIN ASSEMBLY PROTEIN HYPD"/>
    <property type="match status" value="1"/>
</dbReference>
<dbReference type="Proteomes" id="UP000236642">
    <property type="component" value="Unassembled WGS sequence"/>
</dbReference>
<comment type="similarity">
    <text evidence="1">Belongs to the HypD family.</text>
</comment>
<dbReference type="PANTHER" id="PTHR30149:SF0">
    <property type="entry name" value="HYDROGENASE MATURATION FACTOR HYPD"/>
    <property type="match status" value="1"/>
</dbReference>
<evidence type="ECO:0000256" key="2">
    <source>
        <dbReference type="ARBA" id="ARBA00022723"/>
    </source>
</evidence>
<name>A0A2H5Y4V1_9CHLR</name>
<dbReference type="PIRSF" id="PIRSF005622">
    <property type="entry name" value="Hydrgn_mat_hypD"/>
    <property type="match status" value="1"/>
</dbReference>
<dbReference type="GO" id="GO:0005506">
    <property type="term" value="F:iron ion binding"/>
    <property type="evidence" value="ECO:0007669"/>
    <property type="project" value="TreeGrafter"/>
</dbReference>
<dbReference type="GO" id="GO:0051604">
    <property type="term" value="P:protein maturation"/>
    <property type="evidence" value="ECO:0007669"/>
    <property type="project" value="TreeGrafter"/>
</dbReference>
<proteinExistence type="inferred from homology"/>
<dbReference type="EMBL" id="BEHY01000010">
    <property type="protein sequence ID" value="GBD08467.1"/>
    <property type="molecule type" value="Genomic_DNA"/>
</dbReference>
<evidence type="ECO:0000313" key="4">
    <source>
        <dbReference type="EMBL" id="GBD08467.1"/>
    </source>
</evidence>
<dbReference type="NCBIfam" id="TIGR00075">
    <property type="entry name" value="hypD"/>
    <property type="match status" value="1"/>
</dbReference>
<sequence>MSPTRSPKPSERLEFRDPERVQAFRRALERLCADLQGPISVMHVCGTHEQSIARFGLRSLLPPNLHVIMGPGCPVCVTDMPEVDEAVYLAEQGVIIATFGDMFRVPGTLKSLAEAKAEGADVRVIYSPWEALQIARETDREVVLFATGFETTAVATAAVILSGPPKNFSVLSAHKYIPPVMEIVAEMPQTRVQGFLAAGHAATITGWKVFERFVERHGIPVVVAGFEPLDILSALVQLVELIRRGEKRVVNAYPRCVTPEGNRNAQRLLWEVFQTESGVWRGIAYVPNGNLRLRPKYRWADARARFEIRLSEWLRDAPPRLTQECLCGNIMAGIATPYDCRLFGKECTPETPVGACMVSSEGACRIWYEYGGHITGPEGMKELGGHA</sequence>
<reference evidence="5" key="1">
    <citation type="submission" date="2017-09" db="EMBL/GenBank/DDBJ databases">
        <title>Metaegenomics of thermophilic ammonia-oxidizing enrichment culture.</title>
        <authorList>
            <person name="Kato S."/>
            <person name="Suzuki K."/>
        </authorList>
    </citation>
    <scope>NUCLEOTIDE SEQUENCE [LARGE SCALE GENOMIC DNA]</scope>
</reference>
<dbReference type="Gene3D" id="3.40.50.11750">
    <property type="entry name" value="HypD, alpha/beta domain 1"/>
    <property type="match status" value="2"/>
</dbReference>